<reference evidence="1 2" key="1">
    <citation type="submission" date="2018-12" db="EMBL/GenBank/DDBJ databases">
        <title>Dyella dinghuensis sp. nov. DHOA06 and Dyella choica sp. nov. 4M-K27, isolated from forest soil.</title>
        <authorList>
            <person name="Qiu L.-H."/>
            <person name="Gao Z.-H."/>
        </authorList>
    </citation>
    <scope>NUCLEOTIDE SEQUENCE [LARGE SCALE GENOMIC DNA]</scope>
    <source>
        <strain evidence="1 2">4M-K27</strain>
    </source>
</reference>
<dbReference type="Gene3D" id="2.40.400.10">
    <property type="entry name" value="Acetoacetate decarboxylase-like"/>
    <property type="match status" value="1"/>
</dbReference>
<dbReference type="AlphaFoldDB" id="A0A432M2G4"/>
<dbReference type="Proteomes" id="UP000274358">
    <property type="component" value="Unassembled WGS sequence"/>
</dbReference>
<dbReference type="RefSeq" id="WP_126686088.1">
    <property type="nucleotide sequence ID" value="NZ_RYYV01000015.1"/>
</dbReference>
<name>A0A432M2G4_9GAMM</name>
<evidence type="ECO:0000313" key="2">
    <source>
        <dbReference type="Proteomes" id="UP000274358"/>
    </source>
</evidence>
<accession>A0A432M2G4</accession>
<dbReference type="OrthoDB" id="1950454at2"/>
<protein>
    <submittedName>
        <fullName evidence="1">Uncharacterized protein</fullName>
    </submittedName>
</protein>
<proteinExistence type="predicted"/>
<sequence length="72" mass="7807">MTLEQALTNPAALGSRPTLNLRHFPRLVAGQWDRPAAHELVESVIAFHAMQKMEQATASASPASPVNLRCLS</sequence>
<comment type="caution">
    <text evidence="1">The sequence shown here is derived from an EMBL/GenBank/DDBJ whole genome shotgun (WGS) entry which is preliminary data.</text>
</comment>
<gene>
    <name evidence="1" type="ORF">EKH80_17570</name>
</gene>
<keyword evidence="2" id="KW-1185">Reference proteome</keyword>
<organism evidence="1 2">
    <name type="scientific">Dyella choica</name>
    <dbReference type="NCBI Taxonomy" id="1927959"/>
    <lineage>
        <taxon>Bacteria</taxon>
        <taxon>Pseudomonadati</taxon>
        <taxon>Pseudomonadota</taxon>
        <taxon>Gammaproteobacteria</taxon>
        <taxon>Lysobacterales</taxon>
        <taxon>Rhodanobacteraceae</taxon>
        <taxon>Dyella</taxon>
    </lineage>
</organism>
<dbReference type="EMBL" id="RYYV01000015">
    <property type="protein sequence ID" value="RUL72492.1"/>
    <property type="molecule type" value="Genomic_DNA"/>
</dbReference>
<dbReference type="InterPro" id="IPR023375">
    <property type="entry name" value="ADC_dom_sf"/>
</dbReference>
<evidence type="ECO:0000313" key="1">
    <source>
        <dbReference type="EMBL" id="RUL72492.1"/>
    </source>
</evidence>